<accession>A0A7J8NEX5</accession>
<sequence>MKGLAVGLVTTSEYSEWWVKRINDNISRPSQKNRQSIEEYLRVVPSELEIIK</sequence>
<organism evidence="1 2">
    <name type="scientific">Gossypium lobatum</name>
    <dbReference type="NCBI Taxonomy" id="34289"/>
    <lineage>
        <taxon>Eukaryota</taxon>
        <taxon>Viridiplantae</taxon>
        <taxon>Streptophyta</taxon>
        <taxon>Embryophyta</taxon>
        <taxon>Tracheophyta</taxon>
        <taxon>Spermatophyta</taxon>
        <taxon>Magnoliopsida</taxon>
        <taxon>eudicotyledons</taxon>
        <taxon>Gunneridae</taxon>
        <taxon>Pentapetalae</taxon>
        <taxon>rosids</taxon>
        <taxon>malvids</taxon>
        <taxon>Malvales</taxon>
        <taxon>Malvaceae</taxon>
        <taxon>Malvoideae</taxon>
        <taxon>Gossypium</taxon>
    </lineage>
</organism>
<protein>
    <submittedName>
        <fullName evidence="1">Uncharacterized protein</fullName>
    </submittedName>
</protein>
<proteinExistence type="predicted"/>
<gene>
    <name evidence="1" type="ORF">Golob_027606</name>
</gene>
<comment type="caution">
    <text evidence="1">The sequence shown here is derived from an EMBL/GenBank/DDBJ whole genome shotgun (WGS) entry which is preliminary data.</text>
</comment>
<name>A0A7J8NEX5_9ROSI</name>
<evidence type="ECO:0000313" key="2">
    <source>
        <dbReference type="Proteomes" id="UP000593572"/>
    </source>
</evidence>
<dbReference type="EMBL" id="JABEZX010210765">
    <property type="protein sequence ID" value="MBA0575548.1"/>
    <property type="molecule type" value="Genomic_DNA"/>
</dbReference>
<dbReference type="Proteomes" id="UP000593572">
    <property type="component" value="Unassembled WGS sequence"/>
</dbReference>
<dbReference type="AlphaFoldDB" id="A0A7J8NEX5"/>
<keyword evidence="2" id="KW-1185">Reference proteome</keyword>
<reference evidence="1 2" key="1">
    <citation type="journal article" date="2019" name="Genome Biol. Evol.">
        <title>Insights into the evolution of the New World diploid cottons (Gossypium, subgenus Houzingenia) based on genome sequencing.</title>
        <authorList>
            <person name="Grover C.E."/>
            <person name="Arick M.A. 2nd"/>
            <person name="Thrash A."/>
            <person name="Conover J.L."/>
            <person name="Sanders W.S."/>
            <person name="Peterson D.G."/>
            <person name="Frelichowski J.E."/>
            <person name="Scheffler J.A."/>
            <person name="Scheffler B.E."/>
            <person name="Wendel J.F."/>
        </authorList>
    </citation>
    <scope>NUCLEOTIDE SEQUENCE [LARGE SCALE GENOMIC DNA]</scope>
    <source>
        <strain evidence="1">157</strain>
        <tissue evidence="1">Leaf</tissue>
    </source>
</reference>
<evidence type="ECO:0000313" key="1">
    <source>
        <dbReference type="EMBL" id="MBA0575548.1"/>
    </source>
</evidence>